<comment type="caution">
    <text evidence="3">The sequence shown here is derived from an EMBL/GenBank/DDBJ whole genome shotgun (WGS) entry which is preliminary data.</text>
</comment>
<accession>A0A9P6JJ22</accession>
<keyword evidence="4" id="KW-1185">Reference proteome</keyword>
<organism evidence="3 4">
    <name type="scientific">Crepidotus variabilis</name>
    <dbReference type="NCBI Taxonomy" id="179855"/>
    <lineage>
        <taxon>Eukaryota</taxon>
        <taxon>Fungi</taxon>
        <taxon>Dikarya</taxon>
        <taxon>Basidiomycota</taxon>
        <taxon>Agaricomycotina</taxon>
        <taxon>Agaricomycetes</taxon>
        <taxon>Agaricomycetidae</taxon>
        <taxon>Agaricales</taxon>
        <taxon>Agaricineae</taxon>
        <taxon>Crepidotaceae</taxon>
        <taxon>Crepidotus</taxon>
    </lineage>
</organism>
<feature type="compositionally biased region" description="Polar residues" evidence="1">
    <location>
        <begin position="213"/>
        <end position="227"/>
    </location>
</feature>
<dbReference type="Proteomes" id="UP000807306">
    <property type="component" value="Unassembled WGS sequence"/>
</dbReference>
<sequence>MPEFDLAVLLGTILLTLVDALQSFMTMASPPSSKMMFWESQTEKMEVDSDLECGSPTEENCLLPQLSSSLGSLNDQMAVQDRQSCEEIKESTCNEVGAFVDLQELRIQHREKMRKYGLPFIPRSSDTIIVKKPQTGKQLGSTTQGPESYGNDHWKWVLVAEAKKCLVSRYPRVHSSTSALPRPSSNPIFRLSAAIARRSHPKLLAASNAKTPSSCSVFKESSTQTPRVSPLLSPPQATIPRLKMHFQPHVGTSLRVR</sequence>
<gene>
    <name evidence="3" type="ORF">CPB83DRAFT_863802</name>
</gene>
<evidence type="ECO:0000256" key="1">
    <source>
        <dbReference type="SAM" id="MobiDB-lite"/>
    </source>
</evidence>
<feature type="signal peptide" evidence="2">
    <location>
        <begin position="1"/>
        <end position="20"/>
    </location>
</feature>
<evidence type="ECO:0000256" key="2">
    <source>
        <dbReference type="SAM" id="SignalP"/>
    </source>
</evidence>
<dbReference type="AlphaFoldDB" id="A0A9P6JJ22"/>
<proteinExistence type="predicted"/>
<name>A0A9P6JJ22_9AGAR</name>
<evidence type="ECO:0000313" key="4">
    <source>
        <dbReference type="Proteomes" id="UP000807306"/>
    </source>
</evidence>
<protein>
    <submittedName>
        <fullName evidence="3">Uncharacterized protein</fullName>
    </submittedName>
</protein>
<keyword evidence="2" id="KW-0732">Signal</keyword>
<evidence type="ECO:0000313" key="3">
    <source>
        <dbReference type="EMBL" id="KAF9522871.1"/>
    </source>
</evidence>
<feature type="chain" id="PRO_5040299297" evidence="2">
    <location>
        <begin position="21"/>
        <end position="257"/>
    </location>
</feature>
<dbReference type="EMBL" id="MU157931">
    <property type="protein sequence ID" value="KAF9522871.1"/>
    <property type="molecule type" value="Genomic_DNA"/>
</dbReference>
<feature type="region of interest" description="Disordered" evidence="1">
    <location>
        <begin position="213"/>
        <end position="234"/>
    </location>
</feature>
<reference evidence="3" key="1">
    <citation type="submission" date="2020-11" db="EMBL/GenBank/DDBJ databases">
        <authorList>
            <consortium name="DOE Joint Genome Institute"/>
            <person name="Ahrendt S."/>
            <person name="Riley R."/>
            <person name="Andreopoulos W."/>
            <person name="Labutti K."/>
            <person name="Pangilinan J."/>
            <person name="Ruiz-Duenas F.J."/>
            <person name="Barrasa J.M."/>
            <person name="Sanchez-Garcia M."/>
            <person name="Camarero S."/>
            <person name="Miyauchi S."/>
            <person name="Serrano A."/>
            <person name="Linde D."/>
            <person name="Babiker R."/>
            <person name="Drula E."/>
            <person name="Ayuso-Fernandez I."/>
            <person name="Pacheco R."/>
            <person name="Padilla G."/>
            <person name="Ferreira P."/>
            <person name="Barriuso J."/>
            <person name="Kellner H."/>
            <person name="Castanera R."/>
            <person name="Alfaro M."/>
            <person name="Ramirez L."/>
            <person name="Pisabarro A.G."/>
            <person name="Kuo A."/>
            <person name="Tritt A."/>
            <person name="Lipzen A."/>
            <person name="He G."/>
            <person name="Yan M."/>
            <person name="Ng V."/>
            <person name="Cullen D."/>
            <person name="Martin F."/>
            <person name="Rosso M.-N."/>
            <person name="Henrissat B."/>
            <person name="Hibbett D."/>
            <person name="Martinez A.T."/>
            <person name="Grigoriev I.V."/>
        </authorList>
    </citation>
    <scope>NUCLEOTIDE SEQUENCE</scope>
    <source>
        <strain evidence="3">CBS 506.95</strain>
    </source>
</reference>